<dbReference type="SUPFAM" id="SSF50729">
    <property type="entry name" value="PH domain-like"/>
    <property type="match status" value="1"/>
</dbReference>
<dbReference type="InterPro" id="IPR030386">
    <property type="entry name" value="G_GB1_RHD3_dom"/>
</dbReference>
<name>A0A024FTN4_9STRA</name>
<keyword evidence="1" id="KW-0547">Nucleotide-binding</keyword>
<evidence type="ECO:0000313" key="7">
    <source>
        <dbReference type="EMBL" id="CCI10470.1"/>
    </source>
</evidence>
<evidence type="ECO:0000259" key="5">
    <source>
        <dbReference type="PROSITE" id="PS50003"/>
    </source>
</evidence>
<dbReference type="OrthoDB" id="2135133at2759"/>
<dbReference type="Gene3D" id="3.40.50.300">
    <property type="entry name" value="P-loop containing nucleotide triphosphate hydrolases"/>
    <property type="match status" value="1"/>
</dbReference>
<dbReference type="InterPro" id="IPR001849">
    <property type="entry name" value="PH_domain"/>
</dbReference>
<dbReference type="InterPro" id="IPR036543">
    <property type="entry name" value="Guanylate-bd_C_sf"/>
</dbReference>
<dbReference type="Pfam" id="PF02263">
    <property type="entry name" value="GBP"/>
    <property type="match status" value="1"/>
</dbReference>
<feature type="domain" description="GB1/RHD3-type G" evidence="6">
    <location>
        <begin position="32"/>
        <end position="304"/>
    </location>
</feature>
<dbReference type="EMBL" id="CAIX01000261">
    <property type="protein sequence ID" value="CCI10470.1"/>
    <property type="molecule type" value="Genomic_DNA"/>
</dbReference>
<evidence type="ECO:0000259" key="6">
    <source>
        <dbReference type="PROSITE" id="PS51715"/>
    </source>
</evidence>
<dbReference type="SUPFAM" id="SSF48340">
    <property type="entry name" value="Interferon-induced guanylate-binding protein 1 (GBP1), C-terminal domain"/>
    <property type="match status" value="1"/>
</dbReference>
<feature type="domain" description="PH" evidence="5">
    <location>
        <begin position="668"/>
        <end position="766"/>
    </location>
</feature>
<reference evidence="7 8" key="1">
    <citation type="submission" date="2012-05" db="EMBL/GenBank/DDBJ databases">
        <title>Recombination and specialization in a pathogen metapopulation.</title>
        <authorList>
            <person name="Gardiner A."/>
            <person name="Kemen E."/>
            <person name="Schultz-Larsen T."/>
            <person name="MacLean D."/>
            <person name="Van Oosterhout C."/>
            <person name="Jones J.D.G."/>
        </authorList>
    </citation>
    <scope>NUCLEOTIDE SEQUENCE [LARGE SCALE GENOMIC DNA]</scope>
    <source>
        <strain evidence="7 8">Ac Nc2</strain>
    </source>
</reference>
<evidence type="ECO:0000256" key="2">
    <source>
        <dbReference type="ARBA" id="ARBA00022801"/>
    </source>
</evidence>
<dbReference type="AlphaFoldDB" id="A0A024FTN4"/>
<dbReference type="SUPFAM" id="SSF52540">
    <property type="entry name" value="P-loop containing nucleoside triphosphate hydrolases"/>
    <property type="match status" value="1"/>
</dbReference>
<comment type="similarity">
    <text evidence="4">Belongs to the TRAFAC class dynamin-like GTPase superfamily. GB1/RHD3 GTPase family.</text>
</comment>
<dbReference type="GO" id="GO:0003924">
    <property type="term" value="F:GTPase activity"/>
    <property type="evidence" value="ECO:0007669"/>
    <property type="project" value="InterPro"/>
</dbReference>
<dbReference type="Proteomes" id="UP000053237">
    <property type="component" value="Unassembled WGS sequence"/>
</dbReference>
<accession>A0A024FTN4</accession>
<dbReference type="Gene3D" id="1.20.1000.10">
    <property type="entry name" value="Guanylate-binding protein, C-terminal domain"/>
    <property type="match status" value="2"/>
</dbReference>
<dbReference type="InParanoid" id="A0A024FTN4"/>
<dbReference type="CDD" id="cd00821">
    <property type="entry name" value="PH"/>
    <property type="match status" value="1"/>
</dbReference>
<dbReference type="PROSITE" id="PS50003">
    <property type="entry name" value="PH_DOMAIN"/>
    <property type="match status" value="1"/>
</dbReference>
<evidence type="ECO:0000256" key="4">
    <source>
        <dbReference type="PROSITE-ProRule" id="PRU01052"/>
    </source>
</evidence>
<comment type="caution">
    <text evidence="7">The sequence shown here is derived from an EMBL/GenBank/DDBJ whole genome shotgun (WGS) entry which is preliminary data.</text>
</comment>
<dbReference type="InterPro" id="IPR003191">
    <property type="entry name" value="Guanylate-bd/ATL_C"/>
</dbReference>
<organism evidence="7 8">
    <name type="scientific">Albugo candida</name>
    <dbReference type="NCBI Taxonomy" id="65357"/>
    <lineage>
        <taxon>Eukaryota</taxon>
        <taxon>Sar</taxon>
        <taxon>Stramenopiles</taxon>
        <taxon>Oomycota</taxon>
        <taxon>Peronosporomycetes</taxon>
        <taxon>Albuginales</taxon>
        <taxon>Albuginaceae</taxon>
        <taxon>Albugo</taxon>
    </lineage>
</organism>
<dbReference type="PROSITE" id="PS51715">
    <property type="entry name" value="G_GB1_RHD3"/>
    <property type="match status" value="1"/>
</dbReference>
<evidence type="ECO:0008006" key="9">
    <source>
        <dbReference type="Google" id="ProtNLM"/>
    </source>
</evidence>
<gene>
    <name evidence="7" type="ORF">BN9_102090</name>
</gene>
<dbReference type="PANTHER" id="PTHR10751">
    <property type="entry name" value="GUANYLATE BINDING PROTEIN"/>
    <property type="match status" value="1"/>
</dbReference>
<dbReference type="Pfam" id="PF00169">
    <property type="entry name" value="PH"/>
    <property type="match status" value="1"/>
</dbReference>
<protein>
    <recommendedName>
        <fullName evidence="9">GB1/RHD3-type G domain-containing protein</fullName>
    </recommendedName>
</protein>
<evidence type="ECO:0000256" key="1">
    <source>
        <dbReference type="ARBA" id="ARBA00022741"/>
    </source>
</evidence>
<dbReference type="SMART" id="SM00233">
    <property type="entry name" value="PH"/>
    <property type="match status" value="1"/>
</dbReference>
<dbReference type="GO" id="GO:0005525">
    <property type="term" value="F:GTP binding"/>
    <property type="evidence" value="ECO:0007669"/>
    <property type="project" value="UniProtKB-KW"/>
</dbReference>
<keyword evidence="8" id="KW-1185">Reference proteome</keyword>
<dbReference type="InterPro" id="IPR011993">
    <property type="entry name" value="PH-like_dom_sf"/>
</dbReference>
<dbReference type="InterPro" id="IPR027417">
    <property type="entry name" value="P-loop_NTPase"/>
</dbReference>
<dbReference type="Gene3D" id="2.30.29.30">
    <property type="entry name" value="Pleckstrin-homology domain (PH domain)/Phosphotyrosine-binding domain (PTB)"/>
    <property type="match status" value="1"/>
</dbReference>
<evidence type="ECO:0000256" key="3">
    <source>
        <dbReference type="ARBA" id="ARBA00023134"/>
    </source>
</evidence>
<evidence type="ECO:0000313" key="8">
    <source>
        <dbReference type="Proteomes" id="UP000053237"/>
    </source>
</evidence>
<proteinExistence type="inferred from homology"/>
<keyword evidence="3" id="KW-0342">GTP-binding</keyword>
<sequence>MTSIAPLPFITVENNGQFKINPEATSIIKRVPGRIVVLTIAGSYRTGKSFLLNALIARALQRGLISTQTTSTDKKIDLETDKLSGFQVAGTVNACTKGIWMWAEPLQYRDATTILFLDTEGLNATRCENNYDVKLFSLLLLISSILIYNSRGTIDSHALEDLSLVLNISRHIQSNMESENGAGKGFIYPSFLWIVRDFTLKLKDQRGFTITSRDYLERALRPCHSASTSASQDCIRSALVESFPRRNCITMVRPILEETKLQKEIPRGDVRLDELRPEFLKNLDDLLECILDDSTEENSLNGKNLDGTMYCDLVAAYAEAMNNRDSVDVNNAWMVVVQEKCEKTVQEAVVIYHHEMQKHIRENLFSEADIPEGDQDNKGSLVNAIEQTYGASFGTIQNVVEVMDVELLEYDPGVLFCPSSVSLPSREEDLASIHRYCKHLAKTYFYQTLANKCCKEESAKHYESLRLQVATIYDSFCNDNIDASMSYCRSLLHYLLTKHSFDAINDEANPDTTKSATEFIQNQADQLHAQYSKYALGVSADAAYVEYITTQMLDALVDIRKQTIKHQNLQFSSLDQEIKDRTSQLGLIGGEARTMERLFAFKQQSLQLVAKENEQRYDHEIFTLQQELKYENDKLEHLLDHNATLKRMVELAQEGQTRTAEYVNPTSVAKMEGYLLQANVQATGGWEQIYVVMNDRTLCSYLTKSDYTRAKASSLVHNLIGASLKVDCLAPEAFQIVFDQSHHLTLRAKSIEAKNQWITSIREAIRER</sequence>
<dbReference type="InterPro" id="IPR015894">
    <property type="entry name" value="Guanylate-bd_N"/>
</dbReference>
<dbReference type="Pfam" id="PF02841">
    <property type="entry name" value="GBP_C"/>
    <property type="match status" value="1"/>
</dbReference>
<keyword evidence="2" id="KW-0378">Hydrolase</keyword>